<dbReference type="PROSITE" id="PS00108">
    <property type="entry name" value="PROTEIN_KINASE_ST"/>
    <property type="match status" value="1"/>
</dbReference>
<dbReference type="GO" id="GO:0007165">
    <property type="term" value="P:signal transduction"/>
    <property type="evidence" value="ECO:0007669"/>
    <property type="project" value="TreeGrafter"/>
</dbReference>
<keyword evidence="5 12" id="KW-0418">Kinase</keyword>
<organism evidence="12 13">
    <name type="scientific">Piromyces finnis</name>
    <dbReference type="NCBI Taxonomy" id="1754191"/>
    <lineage>
        <taxon>Eukaryota</taxon>
        <taxon>Fungi</taxon>
        <taxon>Fungi incertae sedis</taxon>
        <taxon>Chytridiomycota</taxon>
        <taxon>Chytridiomycota incertae sedis</taxon>
        <taxon>Neocallimastigomycetes</taxon>
        <taxon>Neocallimastigales</taxon>
        <taxon>Neocallimastigaceae</taxon>
        <taxon>Piromyces</taxon>
    </lineage>
</organism>
<comment type="catalytic activity">
    <reaction evidence="8">
        <text>L-seryl-[protein] + ATP = O-phospho-L-seryl-[protein] + ADP + H(+)</text>
        <dbReference type="Rhea" id="RHEA:17989"/>
        <dbReference type="Rhea" id="RHEA-COMP:9863"/>
        <dbReference type="Rhea" id="RHEA-COMP:11604"/>
        <dbReference type="ChEBI" id="CHEBI:15378"/>
        <dbReference type="ChEBI" id="CHEBI:29999"/>
        <dbReference type="ChEBI" id="CHEBI:30616"/>
        <dbReference type="ChEBI" id="CHEBI:83421"/>
        <dbReference type="ChEBI" id="CHEBI:456216"/>
        <dbReference type="EC" id="2.7.11.1"/>
    </reaction>
</comment>
<dbReference type="Pfam" id="PF00069">
    <property type="entry name" value="Pkinase"/>
    <property type="match status" value="1"/>
</dbReference>
<sequence>MSCYEQENYFSDKYEILNKLGKGATATIKLAKKINGDNTIYVVKEFRKKCKNETNKEYLKKITNEFCIGFSLHHENIVKTFDLIEDRDGKWFEILEHCSGGSLYEKINSGKLKDINIINCYFKQILLGVSYLHSMGVSHRDLKPENILLDKTQQHIKIIDFGISAVFRSVYDRRKHLIDGLCGSQPYISPEEYLNHNHYDGEKVDIWSCGVIYYFMLFTEIPWGEANSSDTYYQSFVLRGKDFFPSLDAFTPQSLEGLLRMLDTNPQTRISLNELIYSNWIQGIQSCGSTKEYDSHGPYPIGLHHKHIELKI</sequence>
<accession>A0A1Y1VGN9</accession>
<reference evidence="12 13" key="2">
    <citation type="submission" date="2016-08" db="EMBL/GenBank/DDBJ databases">
        <title>Pervasive Adenine N6-methylation of Active Genes in Fungi.</title>
        <authorList>
            <consortium name="DOE Joint Genome Institute"/>
            <person name="Mondo S.J."/>
            <person name="Dannebaum R.O."/>
            <person name="Kuo R.C."/>
            <person name="Labutti K."/>
            <person name="Haridas S."/>
            <person name="Kuo A."/>
            <person name="Salamov A."/>
            <person name="Ahrendt S.R."/>
            <person name="Lipzen A."/>
            <person name="Sullivan W."/>
            <person name="Andreopoulos W.B."/>
            <person name="Clum A."/>
            <person name="Lindquist E."/>
            <person name="Daum C."/>
            <person name="Ramamoorthy G.K."/>
            <person name="Gryganskyi A."/>
            <person name="Culley D."/>
            <person name="Magnuson J.K."/>
            <person name="James T.Y."/>
            <person name="O'Malley M.A."/>
            <person name="Stajich J.E."/>
            <person name="Spatafora J.W."/>
            <person name="Visel A."/>
            <person name="Grigoriev I.V."/>
        </authorList>
    </citation>
    <scope>NUCLEOTIDE SEQUENCE [LARGE SCALE GENOMIC DNA]</scope>
    <source>
        <strain evidence="13">finn</strain>
    </source>
</reference>
<dbReference type="PANTHER" id="PTHR43895">
    <property type="entry name" value="CALCIUM/CALMODULIN-DEPENDENT PROTEIN KINASE KINASE-RELATED"/>
    <property type="match status" value="1"/>
</dbReference>
<evidence type="ECO:0000256" key="4">
    <source>
        <dbReference type="ARBA" id="ARBA00022741"/>
    </source>
</evidence>
<dbReference type="SMART" id="SM00220">
    <property type="entry name" value="S_TKc"/>
    <property type="match status" value="1"/>
</dbReference>
<dbReference type="PROSITE" id="PS50011">
    <property type="entry name" value="PROTEIN_KINASE_DOM"/>
    <property type="match status" value="1"/>
</dbReference>
<feature type="domain" description="Protein kinase" evidence="11">
    <location>
        <begin position="14"/>
        <end position="281"/>
    </location>
</feature>
<gene>
    <name evidence="12" type="ORF">BCR36DRAFT_346236</name>
</gene>
<dbReference type="InterPro" id="IPR011009">
    <property type="entry name" value="Kinase-like_dom_sf"/>
</dbReference>
<protein>
    <recommendedName>
        <fullName evidence="1">non-specific serine/threonine protein kinase</fullName>
        <ecNumber evidence="1">2.7.11.1</ecNumber>
    </recommendedName>
</protein>
<keyword evidence="4 9" id="KW-0547">Nucleotide-binding</keyword>
<dbReference type="Proteomes" id="UP000193719">
    <property type="component" value="Unassembled WGS sequence"/>
</dbReference>
<comment type="similarity">
    <text evidence="10">Belongs to the protein kinase superfamily.</text>
</comment>
<dbReference type="Gene3D" id="1.10.510.10">
    <property type="entry name" value="Transferase(Phosphotransferase) domain 1"/>
    <property type="match status" value="1"/>
</dbReference>
<dbReference type="InterPro" id="IPR017441">
    <property type="entry name" value="Protein_kinase_ATP_BS"/>
</dbReference>
<dbReference type="EMBL" id="MCFH01000008">
    <property type="protein sequence ID" value="ORX55886.1"/>
    <property type="molecule type" value="Genomic_DNA"/>
</dbReference>
<comment type="catalytic activity">
    <reaction evidence="7">
        <text>L-threonyl-[protein] + ATP = O-phospho-L-threonyl-[protein] + ADP + H(+)</text>
        <dbReference type="Rhea" id="RHEA:46608"/>
        <dbReference type="Rhea" id="RHEA-COMP:11060"/>
        <dbReference type="Rhea" id="RHEA-COMP:11605"/>
        <dbReference type="ChEBI" id="CHEBI:15378"/>
        <dbReference type="ChEBI" id="CHEBI:30013"/>
        <dbReference type="ChEBI" id="CHEBI:30616"/>
        <dbReference type="ChEBI" id="CHEBI:61977"/>
        <dbReference type="ChEBI" id="CHEBI:456216"/>
        <dbReference type="EC" id="2.7.11.1"/>
    </reaction>
</comment>
<keyword evidence="13" id="KW-1185">Reference proteome</keyword>
<evidence type="ECO:0000313" key="13">
    <source>
        <dbReference type="Proteomes" id="UP000193719"/>
    </source>
</evidence>
<evidence type="ECO:0000259" key="11">
    <source>
        <dbReference type="PROSITE" id="PS50011"/>
    </source>
</evidence>
<reference evidence="12 13" key="1">
    <citation type="submission" date="2016-08" db="EMBL/GenBank/DDBJ databases">
        <title>Genomes of anaerobic fungi encode conserved fungal cellulosomes for biomass hydrolysis.</title>
        <authorList>
            <consortium name="DOE Joint Genome Institute"/>
            <person name="Haitjema C.H."/>
            <person name="Gilmore S.P."/>
            <person name="Henske J.K."/>
            <person name="Solomon K.V."/>
            <person name="De Groot R."/>
            <person name="Kuo A."/>
            <person name="Mondo S.J."/>
            <person name="Salamov A.A."/>
            <person name="Labutti K."/>
            <person name="Zhao Z."/>
            <person name="Chiniquy J."/>
            <person name="Barry K."/>
            <person name="Brewer H.M."/>
            <person name="Purvine S.O."/>
            <person name="Wright A.T."/>
            <person name="Boxma B."/>
            <person name="Van Alen T."/>
            <person name="Hackstein J.H."/>
            <person name="Baker S.E."/>
            <person name="Grigoriev I.V."/>
            <person name="O'Malley M.A."/>
        </authorList>
    </citation>
    <scope>NUCLEOTIDE SEQUENCE [LARGE SCALE GENOMIC DNA]</scope>
    <source>
        <strain evidence="13">finn</strain>
    </source>
</reference>
<comment type="caution">
    <text evidence="12">The sequence shown here is derived from an EMBL/GenBank/DDBJ whole genome shotgun (WGS) entry which is preliminary data.</text>
</comment>
<feature type="binding site" evidence="9">
    <location>
        <position position="44"/>
    </location>
    <ligand>
        <name>ATP</name>
        <dbReference type="ChEBI" id="CHEBI:30616"/>
    </ligand>
</feature>
<evidence type="ECO:0000313" key="12">
    <source>
        <dbReference type="EMBL" id="ORX55886.1"/>
    </source>
</evidence>
<keyword evidence="3" id="KW-0808">Transferase</keyword>
<dbReference type="EC" id="2.7.11.1" evidence="1"/>
<dbReference type="GO" id="GO:0005524">
    <property type="term" value="F:ATP binding"/>
    <property type="evidence" value="ECO:0007669"/>
    <property type="project" value="UniProtKB-UniRule"/>
</dbReference>
<dbReference type="InterPro" id="IPR008271">
    <property type="entry name" value="Ser/Thr_kinase_AS"/>
</dbReference>
<evidence type="ECO:0000256" key="7">
    <source>
        <dbReference type="ARBA" id="ARBA00047899"/>
    </source>
</evidence>
<evidence type="ECO:0000256" key="8">
    <source>
        <dbReference type="ARBA" id="ARBA00048679"/>
    </source>
</evidence>
<dbReference type="AlphaFoldDB" id="A0A1Y1VGN9"/>
<name>A0A1Y1VGN9_9FUNG</name>
<evidence type="ECO:0000256" key="2">
    <source>
        <dbReference type="ARBA" id="ARBA00022527"/>
    </source>
</evidence>
<keyword evidence="2 10" id="KW-0723">Serine/threonine-protein kinase</keyword>
<proteinExistence type="inferred from homology"/>
<dbReference type="PANTHER" id="PTHR43895:SF32">
    <property type="entry name" value="SERINE_THREONINE-PROTEIN KINASE CHK1"/>
    <property type="match status" value="1"/>
</dbReference>
<keyword evidence="6 9" id="KW-0067">ATP-binding</keyword>
<dbReference type="GO" id="GO:0004674">
    <property type="term" value="F:protein serine/threonine kinase activity"/>
    <property type="evidence" value="ECO:0007669"/>
    <property type="project" value="UniProtKB-KW"/>
</dbReference>
<dbReference type="OrthoDB" id="6513151at2759"/>
<evidence type="ECO:0000256" key="10">
    <source>
        <dbReference type="RuleBase" id="RU000304"/>
    </source>
</evidence>
<dbReference type="SUPFAM" id="SSF56112">
    <property type="entry name" value="Protein kinase-like (PK-like)"/>
    <property type="match status" value="1"/>
</dbReference>
<dbReference type="PROSITE" id="PS00107">
    <property type="entry name" value="PROTEIN_KINASE_ATP"/>
    <property type="match status" value="1"/>
</dbReference>
<evidence type="ECO:0000256" key="1">
    <source>
        <dbReference type="ARBA" id="ARBA00012513"/>
    </source>
</evidence>
<dbReference type="FunFam" id="1.10.510.10:FF:000571">
    <property type="entry name" value="Maternal embryonic leucine zipper kinase"/>
    <property type="match status" value="1"/>
</dbReference>
<evidence type="ECO:0000256" key="3">
    <source>
        <dbReference type="ARBA" id="ARBA00022679"/>
    </source>
</evidence>
<evidence type="ECO:0000256" key="9">
    <source>
        <dbReference type="PROSITE-ProRule" id="PRU10141"/>
    </source>
</evidence>
<dbReference type="InterPro" id="IPR000719">
    <property type="entry name" value="Prot_kinase_dom"/>
</dbReference>
<dbReference type="STRING" id="1754191.A0A1Y1VGN9"/>
<evidence type="ECO:0000256" key="6">
    <source>
        <dbReference type="ARBA" id="ARBA00022840"/>
    </source>
</evidence>
<evidence type="ECO:0000256" key="5">
    <source>
        <dbReference type="ARBA" id="ARBA00022777"/>
    </source>
</evidence>